<accession>A0ACC1I560</accession>
<reference evidence="1" key="1">
    <citation type="submission" date="2022-07" db="EMBL/GenBank/DDBJ databases">
        <title>Phylogenomic reconstructions and comparative analyses of Kickxellomycotina fungi.</title>
        <authorList>
            <person name="Reynolds N.K."/>
            <person name="Stajich J.E."/>
            <person name="Barry K."/>
            <person name="Grigoriev I.V."/>
            <person name="Crous P."/>
            <person name="Smith M.E."/>
        </authorList>
    </citation>
    <scope>NUCLEOTIDE SEQUENCE</scope>
    <source>
        <strain evidence="1">Benny 63K</strain>
    </source>
</reference>
<protein>
    <submittedName>
        <fullName evidence="1">Uncharacterized protein</fullName>
    </submittedName>
</protein>
<evidence type="ECO:0000313" key="1">
    <source>
        <dbReference type="EMBL" id="KAJ1887729.1"/>
    </source>
</evidence>
<sequence>MLRPSSLCRIVKATDVLTVKTFIRPKILRVNVQALRCAFEATAASIVKPSTCREVSHTSVQSLRRVFDATDA</sequence>
<name>A0ACC1I560_9FUNG</name>
<dbReference type="Proteomes" id="UP001150581">
    <property type="component" value="Unassembled WGS sequence"/>
</dbReference>
<dbReference type="EMBL" id="JANBPG010001922">
    <property type="protein sequence ID" value="KAJ1887729.1"/>
    <property type="molecule type" value="Genomic_DNA"/>
</dbReference>
<keyword evidence="2" id="KW-1185">Reference proteome</keyword>
<organism evidence="1 2">
    <name type="scientific">Kickxella alabastrina</name>
    <dbReference type="NCBI Taxonomy" id="61397"/>
    <lineage>
        <taxon>Eukaryota</taxon>
        <taxon>Fungi</taxon>
        <taxon>Fungi incertae sedis</taxon>
        <taxon>Zoopagomycota</taxon>
        <taxon>Kickxellomycotina</taxon>
        <taxon>Kickxellomycetes</taxon>
        <taxon>Kickxellales</taxon>
        <taxon>Kickxellaceae</taxon>
        <taxon>Kickxella</taxon>
    </lineage>
</organism>
<evidence type="ECO:0000313" key="2">
    <source>
        <dbReference type="Proteomes" id="UP001150581"/>
    </source>
</evidence>
<proteinExistence type="predicted"/>
<comment type="caution">
    <text evidence="1">The sequence shown here is derived from an EMBL/GenBank/DDBJ whole genome shotgun (WGS) entry which is preliminary data.</text>
</comment>
<gene>
    <name evidence="1" type="ORF">LPJ66_008962</name>
</gene>